<keyword evidence="2" id="KW-1185">Reference proteome</keyword>
<name>A0ABN3N3P8_9ACTN</name>
<sequence length="43" mass="4720">MYHGGDIAERLLTWALVAAWRPEQRVRTILPTGGVRAGVATTE</sequence>
<dbReference type="EMBL" id="BAAATL010000054">
    <property type="protein sequence ID" value="GAA2512418.1"/>
    <property type="molecule type" value="Genomic_DNA"/>
</dbReference>
<evidence type="ECO:0000313" key="2">
    <source>
        <dbReference type="Proteomes" id="UP001501721"/>
    </source>
</evidence>
<reference evidence="1 2" key="1">
    <citation type="journal article" date="2019" name="Int. J. Syst. Evol. Microbiol.">
        <title>The Global Catalogue of Microorganisms (GCM) 10K type strain sequencing project: providing services to taxonomists for standard genome sequencing and annotation.</title>
        <authorList>
            <consortium name="The Broad Institute Genomics Platform"/>
            <consortium name="The Broad Institute Genome Sequencing Center for Infectious Disease"/>
            <person name="Wu L."/>
            <person name="Ma J."/>
        </authorList>
    </citation>
    <scope>NUCLEOTIDE SEQUENCE [LARGE SCALE GENOMIC DNA]</scope>
    <source>
        <strain evidence="1 2">JCM 6923</strain>
    </source>
</reference>
<organism evidence="1 2">
    <name type="scientific">Streptomyces graminearus</name>
    <dbReference type="NCBI Taxonomy" id="284030"/>
    <lineage>
        <taxon>Bacteria</taxon>
        <taxon>Bacillati</taxon>
        <taxon>Actinomycetota</taxon>
        <taxon>Actinomycetes</taxon>
        <taxon>Kitasatosporales</taxon>
        <taxon>Streptomycetaceae</taxon>
        <taxon>Streptomyces</taxon>
    </lineage>
</organism>
<dbReference type="Proteomes" id="UP001501721">
    <property type="component" value="Unassembled WGS sequence"/>
</dbReference>
<accession>A0ABN3N3P8</accession>
<gene>
    <name evidence="1" type="ORF">GCM10010422_75700</name>
</gene>
<proteinExistence type="predicted"/>
<comment type="caution">
    <text evidence="1">The sequence shown here is derived from an EMBL/GenBank/DDBJ whole genome shotgun (WGS) entry which is preliminary data.</text>
</comment>
<evidence type="ECO:0000313" key="1">
    <source>
        <dbReference type="EMBL" id="GAA2512418.1"/>
    </source>
</evidence>
<protein>
    <submittedName>
        <fullName evidence="1">Uncharacterized protein</fullName>
    </submittedName>
</protein>